<dbReference type="GO" id="GO:0016887">
    <property type="term" value="F:ATP hydrolysis activity"/>
    <property type="evidence" value="ECO:0007669"/>
    <property type="project" value="InterPro"/>
</dbReference>
<organism evidence="6">
    <name type="scientific">viral metagenome</name>
    <dbReference type="NCBI Taxonomy" id="1070528"/>
    <lineage>
        <taxon>unclassified sequences</taxon>
        <taxon>metagenomes</taxon>
        <taxon>organismal metagenomes</taxon>
    </lineage>
</organism>
<dbReference type="Gene3D" id="3.40.50.300">
    <property type="entry name" value="P-loop containing nucleotide triphosphate hydrolases"/>
    <property type="match status" value="1"/>
</dbReference>
<evidence type="ECO:0000256" key="2">
    <source>
        <dbReference type="ARBA" id="ARBA00022741"/>
    </source>
</evidence>
<name>A0A6C0IWI3_9ZZZZ</name>
<feature type="transmembrane region" description="Helical" evidence="4">
    <location>
        <begin position="6"/>
        <end position="23"/>
    </location>
</feature>
<keyword evidence="4" id="KW-0812">Transmembrane</keyword>
<evidence type="ECO:0000313" key="6">
    <source>
        <dbReference type="EMBL" id="QHT97661.1"/>
    </source>
</evidence>
<dbReference type="PRINTS" id="PR00819">
    <property type="entry name" value="CBXCFQXSUPER"/>
</dbReference>
<feature type="transmembrane region" description="Helical" evidence="4">
    <location>
        <begin position="35"/>
        <end position="53"/>
    </location>
</feature>
<keyword evidence="4" id="KW-0472">Membrane</keyword>
<dbReference type="InterPro" id="IPR027417">
    <property type="entry name" value="P-loop_NTPase"/>
</dbReference>
<keyword evidence="2" id="KW-0547">Nucleotide-binding</keyword>
<dbReference type="Pfam" id="PF00004">
    <property type="entry name" value="AAA"/>
    <property type="match status" value="1"/>
</dbReference>
<reference evidence="6" key="1">
    <citation type="journal article" date="2020" name="Nature">
        <title>Giant virus diversity and host interactions through global metagenomics.</title>
        <authorList>
            <person name="Schulz F."/>
            <person name="Roux S."/>
            <person name="Paez-Espino D."/>
            <person name="Jungbluth S."/>
            <person name="Walsh D.A."/>
            <person name="Denef V.J."/>
            <person name="McMahon K.D."/>
            <person name="Konstantinidis K.T."/>
            <person name="Eloe-Fadrosh E.A."/>
            <person name="Kyrpides N.C."/>
            <person name="Woyke T."/>
        </authorList>
    </citation>
    <scope>NUCLEOTIDE SEQUENCE</scope>
    <source>
        <strain evidence="6">GVMAG-M-3300025572-1</strain>
    </source>
</reference>
<keyword evidence="4" id="KW-1133">Transmembrane helix</keyword>
<dbReference type="PANTHER" id="PTHR43392:SF2">
    <property type="entry name" value="AAA-TYPE ATPASE FAMILY PROTEIN _ ANKYRIN REPEAT FAMILY PROTEIN"/>
    <property type="match status" value="1"/>
</dbReference>
<dbReference type="GO" id="GO:0005524">
    <property type="term" value="F:ATP binding"/>
    <property type="evidence" value="ECO:0007669"/>
    <property type="project" value="UniProtKB-KW"/>
</dbReference>
<evidence type="ECO:0000256" key="4">
    <source>
        <dbReference type="SAM" id="Phobius"/>
    </source>
</evidence>
<keyword evidence="3" id="KW-0067">ATP-binding</keyword>
<protein>
    <recommendedName>
        <fullName evidence="5">ATPase AAA-type core domain-containing protein</fullName>
    </recommendedName>
</protein>
<dbReference type="InterPro" id="IPR050773">
    <property type="entry name" value="CbxX/CfxQ_RuBisCO_ESX"/>
</dbReference>
<proteinExistence type="inferred from homology"/>
<dbReference type="InterPro" id="IPR003959">
    <property type="entry name" value="ATPase_AAA_core"/>
</dbReference>
<dbReference type="InterPro" id="IPR000641">
    <property type="entry name" value="CbxX/CfxQ"/>
</dbReference>
<comment type="similarity">
    <text evidence="1">Belongs to the CbxX/CfxQ family.</text>
</comment>
<evidence type="ECO:0000256" key="3">
    <source>
        <dbReference type="ARBA" id="ARBA00022840"/>
    </source>
</evidence>
<dbReference type="SUPFAM" id="SSF52540">
    <property type="entry name" value="P-loop containing nucleoside triphosphate hydrolases"/>
    <property type="match status" value="1"/>
</dbReference>
<dbReference type="CDD" id="cd00009">
    <property type="entry name" value="AAA"/>
    <property type="match status" value="1"/>
</dbReference>
<feature type="domain" description="ATPase AAA-type core" evidence="5">
    <location>
        <begin position="268"/>
        <end position="382"/>
    </location>
</feature>
<dbReference type="EMBL" id="MN740283">
    <property type="protein sequence ID" value="QHT97661.1"/>
    <property type="molecule type" value="Genomic_DNA"/>
</dbReference>
<dbReference type="AlphaFoldDB" id="A0A6C0IWI3"/>
<evidence type="ECO:0000259" key="5">
    <source>
        <dbReference type="Pfam" id="PF00004"/>
    </source>
</evidence>
<accession>A0A6C0IWI3</accession>
<evidence type="ECO:0000256" key="1">
    <source>
        <dbReference type="ARBA" id="ARBA00010378"/>
    </source>
</evidence>
<dbReference type="PANTHER" id="PTHR43392">
    <property type="entry name" value="AAA-TYPE ATPASE FAMILY PROTEIN / ANKYRIN REPEAT FAMILY PROTEIN"/>
    <property type="match status" value="1"/>
</dbReference>
<sequence>MNIDLASILPFLTIGLIIYYFLLELAKPKKGAQSWVTWIFVGVVLLLVGYYFWSSRQKTAGPGKFFFQTEPVDEEKGEEDLELEPEESQPEEYNQEIYSLLEKQFDLSPGKSIDHGSEMTYQDFKFWYLTPEFLHKFTEATREAFRIKRRRLIEFRQKCFTNLDALKRGDKPKTGIAALLRDVNNHNDTKTLEGAIQTIDLLLQEIKMREAALSIETTRENLISAVTDRQKGIESLTGREEIKDFLALQLYTFAQNPRIFFTKFQNIAIYGPAGIGKTRVAEVIGHVYASSGILVRNHVQSATKADLTTAYVNESGRMTRKLLLSNLESVVFIDEAYDMTPPANMFGGKGMDHGHEAIAAMVNLINDTRGLLIIIVAGYEEEMEERFMKANKGLPRRFPYKLILRPYDAKELTNILIKFLLEANPGLKFNEKNGNYLYTVIEYINREHPELFEYQAGDMDNLSAFISRAIYGSPGKDWNYDYEEMIMSGVNAFLALKGVGLKEVN</sequence>